<dbReference type="InterPro" id="IPR052515">
    <property type="entry name" value="Gfo/Idh/MocA_Oxidoreductase"/>
</dbReference>
<feature type="domain" description="Gfo/Idh/MocA-like oxidoreductase N-terminal" evidence="2">
    <location>
        <begin position="11"/>
        <end position="128"/>
    </location>
</feature>
<protein>
    <submittedName>
        <fullName evidence="4">Gfo/Idh/MocA family oxidoreductase</fullName>
    </submittedName>
</protein>
<dbReference type="InterPro" id="IPR036291">
    <property type="entry name" value="NAD(P)-bd_dom_sf"/>
</dbReference>
<dbReference type="Pfam" id="PF01408">
    <property type="entry name" value="GFO_IDH_MocA"/>
    <property type="match status" value="1"/>
</dbReference>
<reference evidence="4" key="2">
    <citation type="submission" date="2023-12" db="EMBL/GenBank/DDBJ databases">
        <authorList>
            <person name="Sun Q."/>
            <person name="Inoue M."/>
        </authorList>
    </citation>
    <scope>NUCLEOTIDE SEQUENCE</scope>
    <source>
        <strain evidence="4">JCM 17590</strain>
    </source>
</reference>
<dbReference type="SUPFAM" id="SSF55347">
    <property type="entry name" value="Glyceraldehyde-3-phosphate dehydrogenase-like, C-terminal domain"/>
    <property type="match status" value="1"/>
</dbReference>
<proteinExistence type="predicted"/>
<comment type="caution">
    <text evidence="4">The sequence shown here is derived from an EMBL/GenBank/DDBJ whole genome shotgun (WGS) entry which is preliminary data.</text>
</comment>
<feature type="domain" description="GFO/IDH/MocA-like oxidoreductase" evidence="3">
    <location>
        <begin position="148"/>
        <end position="269"/>
    </location>
</feature>
<keyword evidence="1" id="KW-0520">NAD</keyword>
<evidence type="ECO:0000256" key="1">
    <source>
        <dbReference type="ARBA" id="ARBA00023027"/>
    </source>
</evidence>
<dbReference type="PANTHER" id="PTHR43249:SF1">
    <property type="entry name" value="D-GLUCOSIDE 3-DEHYDROGENASE"/>
    <property type="match status" value="1"/>
</dbReference>
<dbReference type="EMBL" id="BAABBV010000001">
    <property type="protein sequence ID" value="GAA4158926.1"/>
    <property type="molecule type" value="Genomic_DNA"/>
</dbReference>
<keyword evidence="5" id="KW-1185">Reference proteome</keyword>
<evidence type="ECO:0000313" key="5">
    <source>
        <dbReference type="Proteomes" id="UP001415169"/>
    </source>
</evidence>
<reference evidence="4" key="1">
    <citation type="journal article" date="2014" name="Int. J. Syst. Evol. Microbiol.">
        <title>Complete genome of a new Firmicutes species belonging to the dominant human colonic microbiota ('Ruminococcus bicirculans') reveals two chromosomes and a selective capacity to utilize plant glucans.</title>
        <authorList>
            <consortium name="NISC Comparative Sequencing Program"/>
            <person name="Wegmann U."/>
            <person name="Louis P."/>
            <person name="Goesmann A."/>
            <person name="Henrissat B."/>
            <person name="Duncan S.H."/>
            <person name="Flint H.J."/>
        </authorList>
    </citation>
    <scope>NUCLEOTIDE SEQUENCE</scope>
    <source>
        <strain evidence="4">JCM 17590</strain>
    </source>
</reference>
<organism evidence="4 5">
    <name type="scientific">Gryllotalpicola daejeonensis</name>
    <dbReference type="NCBI Taxonomy" id="993087"/>
    <lineage>
        <taxon>Bacteria</taxon>
        <taxon>Bacillati</taxon>
        <taxon>Actinomycetota</taxon>
        <taxon>Actinomycetes</taxon>
        <taxon>Micrococcales</taxon>
        <taxon>Microbacteriaceae</taxon>
        <taxon>Gryllotalpicola</taxon>
    </lineage>
</organism>
<dbReference type="Proteomes" id="UP001415169">
    <property type="component" value="Unassembled WGS sequence"/>
</dbReference>
<accession>A0ABP7ZI71</accession>
<dbReference type="RefSeq" id="WP_344790892.1">
    <property type="nucleotide sequence ID" value="NZ_BAABBV010000001.1"/>
</dbReference>
<evidence type="ECO:0000259" key="3">
    <source>
        <dbReference type="Pfam" id="PF22725"/>
    </source>
</evidence>
<dbReference type="PANTHER" id="PTHR43249">
    <property type="entry name" value="UDP-N-ACETYL-2-AMINO-2-DEOXY-D-GLUCURONATE OXIDASE"/>
    <property type="match status" value="1"/>
</dbReference>
<gene>
    <name evidence="4" type="ORF">GCM10022286_12560</name>
</gene>
<name>A0ABP7ZI71_9MICO</name>
<dbReference type="InterPro" id="IPR000683">
    <property type="entry name" value="Gfo/Idh/MocA-like_OxRdtase_N"/>
</dbReference>
<dbReference type="SUPFAM" id="SSF51735">
    <property type="entry name" value="NAD(P)-binding Rossmann-fold domains"/>
    <property type="match status" value="1"/>
</dbReference>
<evidence type="ECO:0000259" key="2">
    <source>
        <dbReference type="Pfam" id="PF01408"/>
    </source>
</evidence>
<dbReference type="Gene3D" id="3.30.360.10">
    <property type="entry name" value="Dihydrodipicolinate Reductase, domain 2"/>
    <property type="match status" value="1"/>
</dbReference>
<dbReference type="Pfam" id="PF22725">
    <property type="entry name" value="GFO_IDH_MocA_C3"/>
    <property type="match status" value="1"/>
</dbReference>
<sequence>MNGGADQTLSAALVGNGVIAGNHVRAMAANGVLRVAALVDPDPAARARIAELIAAETSWPPPAQFETLTEALRAGAPDVVVIATPSGTHVELALEAVAAGAHVVIEKPLDTRVGKALPLRDAAREASGRGQIVSVISQHRFDPASVVVAEAAHSGRLGRLTSAVATVPWWRSQQYYDSGEWRGTWQLDGGGSTMNQGVHTVDLLVWLLGRPRSVFAYAAVLAHDGLAVEDTAAAAVRFESGAIAVLHTTTAAYPGLGVRLNVHGSLGSALIEGDRLEYFYAAPAADADAARDSNADPTRGGPRNLAPDLVAADQLAGGEPAPDAFTQGHRRQYDDIVAAIRERRPPTVGVEDALLSLAVVRALYVSAALGAEVGVDEILSGAHDDVTFDPNSQEEPS</sequence>
<dbReference type="InterPro" id="IPR055170">
    <property type="entry name" value="GFO_IDH_MocA-like_dom"/>
</dbReference>
<dbReference type="Gene3D" id="3.40.50.720">
    <property type="entry name" value="NAD(P)-binding Rossmann-like Domain"/>
    <property type="match status" value="1"/>
</dbReference>
<evidence type="ECO:0000313" key="4">
    <source>
        <dbReference type="EMBL" id="GAA4158926.1"/>
    </source>
</evidence>